<evidence type="ECO:0000256" key="4">
    <source>
        <dbReference type="ARBA" id="ARBA00022741"/>
    </source>
</evidence>
<dbReference type="Gene3D" id="2.40.30.10">
    <property type="entry name" value="Translation factors"/>
    <property type="match status" value="2"/>
</dbReference>
<dbReference type="GO" id="GO:0005524">
    <property type="term" value="F:ATP binding"/>
    <property type="evidence" value="ECO:0007669"/>
    <property type="project" value="UniProtKB-KW"/>
</dbReference>
<dbReference type="Gene3D" id="3.40.50.300">
    <property type="entry name" value="P-loop containing nucleotide triphosphate hydrolases"/>
    <property type="match status" value="1"/>
</dbReference>
<dbReference type="CDD" id="cd03695">
    <property type="entry name" value="CysN_NodQ_II"/>
    <property type="match status" value="1"/>
</dbReference>
<dbReference type="InterPro" id="IPR044139">
    <property type="entry name" value="CysN_NoDQ_III"/>
</dbReference>
<evidence type="ECO:0000256" key="6">
    <source>
        <dbReference type="ARBA" id="ARBA00023134"/>
    </source>
</evidence>
<organism evidence="8 9">
    <name type="scientific">Glycomyces paridis</name>
    <dbReference type="NCBI Taxonomy" id="2126555"/>
    <lineage>
        <taxon>Bacteria</taxon>
        <taxon>Bacillati</taxon>
        <taxon>Actinomycetota</taxon>
        <taxon>Actinomycetes</taxon>
        <taxon>Glycomycetales</taxon>
        <taxon>Glycomycetaceae</taxon>
        <taxon>Glycomyces</taxon>
    </lineage>
</organism>
<dbReference type="GO" id="GO:0005525">
    <property type="term" value="F:GTP binding"/>
    <property type="evidence" value="ECO:0007669"/>
    <property type="project" value="UniProtKB-KW"/>
</dbReference>
<evidence type="ECO:0000313" key="8">
    <source>
        <dbReference type="EMBL" id="THV28666.1"/>
    </source>
</evidence>
<feature type="domain" description="Tr-type G" evidence="7">
    <location>
        <begin position="12"/>
        <end position="225"/>
    </location>
</feature>
<dbReference type="GO" id="GO:0004781">
    <property type="term" value="F:sulfate adenylyltransferase (ATP) activity"/>
    <property type="evidence" value="ECO:0007669"/>
    <property type="project" value="UniProtKB-EC"/>
</dbReference>
<dbReference type="SUPFAM" id="SSF50465">
    <property type="entry name" value="EF-Tu/eEF-1alpha/eIF2-gamma C-terminal domain"/>
    <property type="match status" value="1"/>
</dbReference>
<dbReference type="InterPro" id="IPR009001">
    <property type="entry name" value="Transl_elong_EF1A/Init_IF2_C"/>
</dbReference>
<dbReference type="CDD" id="cd04095">
    <property type="entry name" value="CysN_NoDQ_III"/>
    <property type="match status" value="1"/>
</dbReference>
<keyword evidence="6" id="KW-0342">GTP-binding</keyword>
<accession>A0A4V4HP54</accession>
<proteinExistence type="predicted"/>
<gene>
    <name evidence="8" type="ORF">E9998_11155</name>
</gene>
<evidence type="ECO:0000256" key="3">
    <source>
        <dbReference type="ARBA" id="ARBA00022695"/>
    </source>
</evidence>
<dbReference type="EC" id="2.7.7.4" evidence="1"/>
<dbReference type="InterPro" id="IPR027417">
    <property type="entry name" value="P-loop_NTPase"/>
</dbReference>
<protein>
    <recommendedName>
        <fullName evidence="1">sulfate adenylyltransferase</fullName>
        <ecNumber evidence="1">2.7.7.4</ecNumber>
    </recommendedName>
</protein>
<dbReference type="InterPro" id="IPR000795">
    <property type="entry name" value="T_Tr_GTP-bd_dom"/>
</dbReference>
<dbReference type="InterPro" id="IPR011779">
    <property type="entry name" value="SO4_adenylTrfase_lsu"/>
</dbReference>
<dbReference type="SUPFAM" id="SSF50447">
    <property type="entry name" value="Translation proteins"/>
    <property type="match status" value="1"/>
</dbReference>
<dbReference type="GO" id="GO:0003924">
    <property type="term" value="F:GTPase activity"/>
    <property type="evidence" value="ECO:0007669"/>
    <property type="project" value="InterPro"/>
</dbReference>
<dbReference type="InterPro" id="IPR041757">
    <property type="entry name" value="CysN_GTP-bd"/>
</dbReference>
<dbReference type="FunFam" id="3.40.50.300:FF:000119">
    <property type="entry name" value="Sulfate adenylyltransferase subunit 1"/>
    <property type="match status" value="1"/>
</dbReference>
<keyword evidence="4" id="KW-0547">Nucleotide-binding</keyword>
<comment type="caution">
    <text evidence="8">The sequence shown here is derived from an EMBL/GenBank/DDBJ whole genome shotgun (WGS) entry which is preliminary data.</text>
</comment>
<dbReference type="PRINTS" id="PR00315">
    <property type="entry name" value="ELONGATNFCT"/>
</dbReference>
<dbReference type="AlphaFoldDB" id="A0A4V4HP54"/>
<dbReference type="Pfam" id="PF22594">
    <property type="entry name" value="GTP-eEF1A_C"/>
    <property type="match status" value="1"/>
</dbReference>
<dbReference type="InterPro" id="IPR044138">
    <property type="entry name" value="CysN_II"/>
</dbReference>
<dbReference type="RefSeq" id="WP_136529776.1">
    <property type="nucleotide sequence ID" value="NZ_STGX01000007.1"/>
</dbReference>
<evidence type="ECO:0000313" key="9">
    <source>
        <dbReference type="Proteomes" id="UP000305792"/>
    </source>
</evidence>
<dbReference type="InterPro" id="IPR050100">
    <property type="entry name" value="TRAFAC_GTPase_members"/>
</dbReference>
<dbReference type="InterPro" id="IPR009000">
    <property type="entry name" value="Transl_B-barrel_sf"/>
</dbReference>
<dbReference type="Proteomes" id="UP000305792">
    <property type="component" value="Unassembled WGS sequence"/>
</dbReference>
<keyword evidence="9" id="KW-1185">Reference proteome</keyword>
<dbReference type="EMBL" id="STGX01000007">
    <property type="protein sequence ID" value="THV28666.1"/>
    <property type="molecule type" value="Genomic_DNA"/>
</dbReference>
<dbReference type="OrthoDB" id="9804504at2"/>
<name>A0A4V4HP54_9ACTN</name>
<dbReference type="CDD" id="cd04166">
    <property type="entry name" value="CysN_ATPS"/>
    <property type="match status" value="1"/>
</dbReference>
<dbReference type="Pfam" id="PF00009">
    <property type="entry name" value="GTP_EFTU"/>
    <property type="match status" value="1"/>
</dbReference>
<evidence type="ECO:0000256" key="5">
    <source>
        <dbReference type="ARBA" id="ARBA00022840"/>
    </source>
</evidence>
<dbReference type="NCBIfam" id="TIGR02034">
    <property type="entry name" value="CysN"/>
    <property type="match status" value="1"/>
</dbReference>
<evidence type="ECO:0000256" key="2">
    <source>
        <dbReference type="ARBA" id="ARBA00022679"/>
    </source>
</evidence>
<dbReference type="SUPFAM" id="SSF52540">
    <property type="entry name" value="P-loop containing nucleoside triphosphate hydrolases"/>
    <property type="match status" value="1"/>
</dbReference>
<evidence type="ECO:0000256" key="1">
    <source>
        <dbReference type="ARBA" id="ARBA00012391"/>
    </source>
</evidence>
<keyword evidence="2 8" id="KW-0808">Transferase</keyword>
<dbReference type="InterPro" id="IPR031157">
    <property type="entry name" value="G_TR_CS"/>
</dbReference>
<keyword evidence="3 8" id="KW-0548">Nucleotidyltransferase</keyword>
<keyword evidence="5" id="KW-0067">ATP-binding</keyword>
<dbReference type="PANTHER" id="PTHR23115">
    <property type="entry name" value="TRANSLATION FACTOR"/>
    <property type="match status" value="1"/>
</dbReference>
<dbReference type="PROSITE" id="PS00301">
    <property type="entry name" value="G_TR_1"/>
    <property type="match status" value="1"/>
</dbReference>
<dbReference type="PROSITE" id="PS51722">
    <property type="entry name" value="G_TR_2"/>
    <property type="match status" value="1"/>
</dbReference>
<sequence>MTDTLTSREDTHELLRFATAGSVDDGKSTLIGRLLYDSKALFDDQWDAVEAVSAGRGDEYTDLALLTDGLRSEREQGITIDVAYRYFSTPERKFIIADTPGHIQYTRNMVTGASTADLALILVDARKGLVEQSRRHAFLCSLLRVPHMVLCVNKMDLVDYDEVVFKRIENEFKAFATKLEVPDLTVVPISALKGDNVVNRSEHMPWYQGPSLLHHLEKVHIASDRNLVDVRFPVQHVIRPHSGDHHDYRGYAGQVASGVMKPGDEVMVLPSGFTSKIASIETADGPLEEAFPPLSVTVRLEDELDVSRGDMLCRPGNQARVSQDIEAMVCWMDEARPLRLRGKYALKHTTADVRAIVKDVQYQLDVNTLHRDETATELGLNEIGRITLRTTKPLLCDDYRRNRATGGFIIIDESDNRTVGAGIIV</sequence>
<dbReference type="GO" id="GO:0006790">
    <property type="term" value="P:sulfur compound metabolic process"/>
    <property type="evidence" value="ECO:0007669"/>
    <property type="project" value="InterPro"/>
</dbReference>
<reference evidence="8 9" key="1">
    <citation type="journal article" date="2018" name="Int. J. Syst. Evol. Microbiol.">
        <title>Glycomyces paridis sp. nov., isolated from the medicinal plant Paris polyphylla.</title>
        <authorList>
            <person name="Fang X.M."/>
            <person name="Bai J.L."/>
            <person name="Su J."/>
            <person name="Zhao L.L."/>
            <person name="Liu H.Y."/>
            <person name="Ma B.P."/>
            <person name="Zhang Y.Q."/>
            <person name="Yu L.Y."/>
        </authorList>
    </citation>
    <scope>NUCLEOTIDE SEQUENCE [LARGE SCALE GENOMIC DNA]</scope>
    <source>
        <strain evidence="8 9">CPCC 204357</strain>
    </source>
</reference>
<dbReference type="InterPro" id="IPR054696">
    <property type="entry name" value="GTP-eEF1A_C"/>
</dbReference>
<evidence type="ECO:0000259" key="7">
    <source>
        <dbReference type="PROSITE" id="PS51722"/>
    </source>
</evidence>